<dbReference type="EMBL" id="PFEL01000065">
    <property type="protein sequence ID" value="PJE69074.1"/>
    <property type="molecule type" value="Genomic_DNA"/>
</dbReference>
<dbReference type="InterPro" id="IPR023631">
    <property type="entry name" value="Amidase_dom"/>
</dbReference>
<dbReference type="GO" id="GO:0005524">
    <property type="term" value="F:ATP binding"/>
    <property type="evidence" value="ECO:0007669"/>
    <property type="project" value="UniProtKB-KW"/>
</dbReference>
<feature type="domain" description="Amidase" evidence="8">
    <location>
        <begin position="2"/>
        <end position="427"/>
    </location>
</feature>
<dbReference type="SUPFAM" id="SSF75304">
    <property type="entry name" value="Amidase signature (AS) enzymes"/>
    <property type="match status" value="1"/>
</dbReference>
<dbReference type="AlphaFoldDB" id="A0A2M8L5F7"/>
<keyword evidence="4" id="KW-0547">Nucleotide-binding</keyword>
<dbReference type="EC" id="6.3.5.7" evidence="2"/>
<sequence length="447" mass="48957">VELTQACLKRIKKFEPKINAFITICEKNAFENARKTDNARQRGSQQPLLGIPMAVKDNFSTCGIKTTAASKVLENYIPVYDATVVKKLKEAGAIIIGKTNLDAWAHGSSGENSDFKPTKNPWDLSRVPGGSSSGSAAAVAAEMCLAATGSDTGGSVRLPAAFCGVVGLKPTYGRVSRYGVIAMASSLDSIGHLTKDVRDSALILSITSGHDPLDATTPDVPVPDYTKKFNQPINRIRVGIPKEYFIKGLNPKIKEKINEAIKKIEKLGIKVGEISLPHTQYALAAYYIIQPSEVSSNLARYDGIRYGFPRQKFADEAKRRIMLGAYTLSAGYYEAYYLQAMKVRTLIKKDFENAFKKVDLILAPVSPDLPFKLGEKIDDPLQMYLSDVFTVPANLAGLPGLSLPAGMVDNLPVGMQIIGQQFDEARLFQFAFTCEQVINWHQKKPKL</sequence>
<evidence type="ECO:0000313" key="9">
    <source>
        <dbReference type="EMBL" id="PJE69074.1"/>
    </source>
</evidence>
<dbReference type="GO" id="GO:0050567">
    <property type="term" value="F:glutaminyl-tRNA synthase (glutamine-hydrolyzing) activity"/>
    <property type="evidence" value="ECO:0007669"/>
    <property type="project" value="UniProtKB-EC"/>
</dbReference>
<dbReference type="GO" id="GO:0016740">
    <property type="term" value="F:transferase activity"/>
    <property type="evidence" value="ECO:0007669"/>
    <property type="project" value="UniProtKB-KW"/>
</dbReference>
<keyword evidence="3 9" id="KW-0436">Ligase</keyword>
<dbReference type="InterPro" id="IPR036928">
    <property type="entry name" value="AS_sf"/>
</dbReference>
<proteinExistence type="inferred from homology"/>
<dbReference type="InterPro" id="IPR000120">
    <property type="entry name" value="Amidase"/>
</dbReference>
<dbReference type="Pfam" id="PF01425">
    <property type="entry name" value="Amidase"/>
    <property type="match status" value="1"/>
</dbReference>
<protein>
    <recommendedName>
        <fullName evidence="2">glutaminyl-tRNA synthase (glutamine-hydrolyzing)</fullName>
        <ecNumber evidence="2">6.3.5.7</ecNumber>
    </recommendedName>
</protein>
<keyword evidence="9" id="KW-0808">Transferase</keyword>
<evidence type="ECO:0000313" key="10">
    <source>
        <dbReference type="Proteomes" id="UP000229500"/>
    </source>
</evidence>
<keyword evidence="6" id="KW-0648">Protein biosynthesis</keyword>
<dbReference type="NCBIfam" id="TIGR00132">
    <property type="entry name" value="gatA"/>
    <property type="match status" value="1"/>
</dbReference>
<dbReference type="HAMAP" id="MF_00120">
    <property type="entry name" value="GatA"/>
    <property type="match status" value="1"/>
</dbReference>
<name>A0A2M8L5F7_9BACT</name>
<evidence type="ECO:0000256" key="4">
    <source>
        <dbReference type="ARBA" id="ARBA00022741"/>
    </source>
</evidence>
<dbReference type="PANTHER" id="PTHR11895">
    <property type="entry name" value="TRANSAMIDASE"/>
    <property type="match status" value="1"/>
</dbReference>
<dbReference type="InterPro" id="IPR020556">
    <property type="entry name" value="Amidase_CS"/>
</dbReference>
<dbReference type="GO" id="GO:0006412">
    <property type="term" value="P:translation"/>
    <property type="evidence" value="ECO:0007669"/>
    <property type="project" value="UniProtKB-KW"/>
</dbReference>
<evidence type="ECO:0000256" key="5">
    <source>
        <dbReference type="ARBA" id="ARBA00022840"/>
    </source>
</evidence>
<evidence type="ECO:0000256" key="2">
    <source>
        <dbReference type="ARBA" id="ARBA00012739"/>
    </source>
</evidence>
<comment type="catalytic activity">
    <reaction evidence="7">
        <text>L-glutamyl-tRNA(Gln) + L-glutamine + ATP + H2O = L-glutaminyl-tRNA(Gln) + L-glutamate + ADP + phosphate + H(+)</text>
        <dbReference type="Rhea" id="RHEA:17521"/>
        <dbReference type="Rhea" id="RHEA-COMP:9681"/>
        <dbReference type="Rhea" id="RHEA-COMP:9684"/>
        <dbReference type="ChEBI" id="CHEBI:15377"/>
        <dbReference type="ChEBI" id="CHEBI:15378"/>
        <dbReference type="ChEBI" id="CHEBI:29985"/>
        <dbReference type="ChEBI" id="CHEBI:30616"/>
        <dbReference type="ChEBI" id="CHEBI:43474"/>
        <dbReference type="ChEBI" id="CHEBI:58359"/>
        <dbReference type="ChEBI" id="CHEBI:78520"/>
        <dbReference type="ChEBI" id="CHEBI:78521"/>
        <dbReference type="ChEBI" id="CHEBI:456216"/>
        <dbReference type="EC" id="6.3.5.7"/>
    </reaction>
</comment>
<dbReference type="PROSITE" id="PS00571">
    <property type="entry name" value="AMIDASES"/>
    <property type="match status" value="1"/>
</dbReference>
<accession>A0A2M8L5F7</accession>
<dbReference type="Gene3D" id="3.90.1300.10">
    <property type="entry name" value="Amidase signature (AS) domain"/>
    <property type="match status" value="1"/>
</dbReference>
<dbReference type="PANTHER" id="PTHR11895:SF151">
    <property type="entry name" value="GLUTAMYL-TRNA(GLN) AMIDOTRANSFERASE SUBUNIT A"/>
    <property type="match status" value="1"/>
</dbReference>
<feature type="non-terminal residue" evidence="9">
    <location>
        <position position="1"/>
    </location>
</feature>
<evidence type="ECO:0000256" key="7">
    <source>
        <dbReference type="ARBA" id="ARBA00047407"/>
    </source>
</evidence>
<organism evidence="9 10">
    <name type="scientific">Candidatus Shapirobacteria bacterium CG10_big_fil_rev_8_21_14_0_10_38_14</name>
    <dbReference type="NCBI Taxonomy" id="1974483"/>
    <lineage>
        <taxon>Bacteria</taxon>
        <taxon>Candidatus Shapironibacteriota</taxon>
    </lineage>
</organism>
<evidence type="ECO:0000256" key="6">
    <source>
        <dbReference type="ARBA" id="ARBA00022917"/>
    </source>
</evidence>
<evidence type="ECO:0000256" key="1">
    <source>
        <dbReference type="ARBA" id="ARBA00008069"/>
    </source>
</evidence>
<comment type="similarity">
    <text evidence="1">Belongs to the amidase family. GatA subfamily.</text>
</comment>
<evidence type="ECO:0000256" key="3">
    <source>
        <dbReference type="ARBA" id="ARBA00022598"/>
    </source>
</evidence>
<comment type="caution">
    <text evidence="9">The sequence shown here is derived from an EMBL/GenBank/DDBJ whole genome shotgun (WGS) entry which is preliminary data.</text>
</comment>
<dbReference type="InterPro" id="IPR004412">
    <property type="entry name" value="GatA"/>
</dbReference>
<evidence type="ECO:0000259" key="8">
    <source>
        <dbReference type="Pfam" id="PF01425"/>
    </source>
</evidence>
<gene>
    <name evidence="9" type="primary">gatA</name>
    <name evidence="9" type="ORF">COU96_01810</name>
</gene>
<dbReference type="GO" id="GO:0030956">
    <property type="term" value="C:glutamyl-tRNA(Gln) amidotransferase complex"/>
    <property type="evidence" value="ECO:0007669"/>
    <property type="project" value="InterPro"/>
</dbReference>
<keyword evidence="5" id="KW-0067">ATP-binding</keyword>
<reference evidence="10" key="1">
    <citation type="submission" date="2017-09" db="EMBL/GenBank/DDBJ databases">
        <title>Depth-based differentiation of microbial function through sediment-hosted aquifers and enrichment of novel symbionts in the deep terrestrial subsurface.</title>
        <authorList>
            <person name="Probst A.J."/>
            <person name="Ladd B."/>
            <person name="Jarett J.K."/>
            <person name="Geller-Mcgrath D.E."/>
            <person name="Sieber C.M.K."/>
            <person name="Emerson J.B."/>
            <person name="Anantharaman K."/>
            <person name="Thomas B.C."/>
            <person name="Malmstrom R."/>
            <person name="Stieglmeier M."/>
            <person name="Klingl A."/>
            <person name="Woyke T."/>
            <person name="Ryan C.M."/>
            <person name="Banfield J.F."/>
        </authorList>
    </citation>
    <scope>NUCLEOTIDE SEQUENCE [LARGE SCALE GENOMIC DNA]</scope>
</reference>
<dbReference type="Proteomes" id="UP000229500">
    <property type="component" value="Unassembled WGS sequence"/>
</dbReference>